<dbReference type="Pfam" id="PF10604">
    <property type="entry name" value="Polyketide_cyc2"/>
    <property type="match status" value="1"/>
</dbReference>
<protein>
    <submittedName>
        <fullName evidence="1">Polyketide cyclase/dehydrase</fullName>
    </submittedName>
</protein>
<dbReference type="STRING" id="640512.BC1003_5955"/>
<dbReference type="OrthoDB" id="6981485at2"/>
<accession>E1TI03</accession>
<dbReference type="eggNOG" id="COG3832">
    <property type="taxonomic scope" value="Bacteria"/>
</dbReference>
<reference evidence="1" key="1">
    <citation type="submission" date="2010-09" db="EMBL/GenBank/DDBJ databases">
        <title>Complete sequence of chromosome2 of Burkholderia sp. CCGE1003.</title>
        <authorList>
            <consortium name="US DOE Joint Genome Institute"/>
            <person name="Lucas S."/>
            <person name="Copeland A."/>
            <person name="Lapidus A."/>
            <person name="Cheng J.-F."/>
            <person name="Bruce D."/>
            <person name="Goodwin L."/>
            <person name="Pitluck S."/>
            <person name="Daligault H."/>
            <person name="Davenport K."/>
            <person name="Detter J.C."/>
            <person name="Han C."/>
            <person name="Tapia R."/>
            <person name="Land M."/>
            <person name="Hauser L."/>
            <person name="Jeffries C."/>
            <person name="Kyrpides N."/>
            <person name="Ivanova N."/>
            <person name="Ovchinnikova G."/>
            <person name="Martinez-Romero E."/>
            <person name="Rogel M.A."/>
            <person name="Auchtung J."/>
            <person name="Tiedje J.M."/>
            <person name="Woyke T."/>
        </authorList>
    </citation>
    <scope>NUCLEOTIDE SEQUENCE</scope>
    <source>
        <strain evidence="1">CCGE1003</strain>
    </source>
</reference>
<evidence type="ECO:0000313" key="1">
    <source>
        <dbReference type="EMBL" id="ADN61864.1"/>
    </source>
</evidence>
<gene>
    <name evidence="1" type="ordered locus">BC1003_5955</name>
</gene>
<dbReference type="Gene3D" id="3.30.530.20">
    <property type="match status" value="1"/>
</dbReference>
<dbReference type="HOGENOM" id="CLU_138966_0_0_4"/>
<proteinExistence type="predicted"/>
<organism evidence="1">
    <name type="scientific">Burkholderia sp. (strain CCGE1003)</name>
    <dbReference type="NCBI Taxonomy" id="640512"/>
    <lineage>
        <taxon>Bacteria</taxon>
        <taxon>Pseudomonadati</taxon>
        <taxon>Pseudomonadota</taxon>
        <taxon>Betaproteobacteria</taxon>
        <taxon>Burkholderiales</taxon>
        <taxon>Burkholderiaceae</taxon>
        <taxon>Burkholderia</taxon>
    </lineage>
</organism>
<dbReference type="AlphaFoldDB" id="E1TI03"/>
<dbReference type="KEGG" id="bgf:BC1003_5955"/>
<dbReference type="SUPFAM" id="SSF55961">
    <property type="entry name" value="Bet v1-like"/>
    <property type="match status" value="1"/>
</dbReference>
<dbReference type="CDD" id="cd07821">
    <property type="entry name" value="PYR_PYL_RCAR_like"/>
    <property type="match status" value="1"/>
</dbReference>
<sequence length="166" mass="18755">MLQKVRNELRPDTLIRNLDTIVHAGVAELNAPARKVWETVGRFDGYNRFVTGLERIEMTGTATGLRSLRNKFFTGGDLVVEQLNSRDDEAMQMTWTLIYTTFDIGNMWASMEVLPRGDNACTAIYRIAGEARSGDPKDQPAFDKFAVDFVKMAMDNLRSMFNHAKA</sequence>
<dbReference type="InterPro" id="IPR019587">
    <property type="entry name" value="Polyketide_cyclase/dehydratase"/>
</dbReference>
<dbReference type="EMBL" id="CP002218">
    <property type="protein sequence ID" value="ADN61864.1"/>
    <property type="molecule type" value="Genomic_DNA"/>
</dbReference>
<name>E1TI03_BURSG</name>
<dbReference type="InterPro" id="IPR023393">
    <property type="entry name" value="START-like_dom_sf"/>
</dbReference>